<evidence type="ECO:0000313" key="7">
    <source>
        <dbReference type="Proteomes" id="UP001187734"/>
    </source>
</evidence>
<accession>A0AAE8M1P6</accession>
<evidence type="ECO:0000259" key="5">
    <source>
        <dbReference type="PROSITE" id="PS50048"/>
    </source>
</evidence>
<dbReference type="PANTHER" id="PTHR31001">
    <property type="entry name" value="UNCHARACTERIZED TRANSCRIPTIONAL REGULATORY PROTEIN"/>
    <property type="match status" value="1"/>
</dbReference>
<evidence type="ECO:0000256" key="3">
    <source>
        <dbReference type="ARBA" id="ARBA00023242"/>
    </source>
</evidence>
<dbReference type="SMART" id="SM00906">
    <property type="entry name" value="Fungal_trans"/>
    <property type="match status" value="1"/>
</dbReference>
<organism evidence="6 7">
    <name type="scientific">Fusarium torulosum</name>
    <dbReference type="NCBI Taxonomy" id="33205"/>
    <lineage>
        <taxon>Eukaryota</taxon>
        <taxon>Fungi</taxon>
        <taxon>Dikarya</taxon>
        <taxon>Ascomycota</taxon>
        <taxon>Pezizomycotina</taxon>
        <taxon>Sordariomycetes</taxon>
        <taxon>Hypocreomycetidae</taxon>
        <taxon>Hypocreales</taxon>
        <taxon>Nectriaceae</taxon>
        <taxon>Fusarium</taxon>
    </lineage>
</organism>
<dbReference type="GO" id="GO:0005634">
    <property type="term" value="C:nucleus"/>
    <property type="evidence" value="ECO:0007669"/>
    <property type="project" value="UniProtKB-SubCell"/>
</dbReference>
<proteinExistence type="predicted"/>
<comment type="caution">
    <text evidence="6">The sequence shown here is derived from an EMBL/GenBank/DDBJ whole genome shotgun (WGS) entry which is preliminary data.</text>
</comment>
<protein>
    <recommendedName>
        <fullName evidence="5">Zn(2)-C6 fungal-type domain-containing protein</fullName>
    </recommendedName>
</protein>
<dbReference type="Gene3D" id="4.10.240.10">
    <property type="entry name" value="Zn(2)-C6 fungal-type DNA-binding domain"/>
    <property type="match status" value="1"/>
</dbReference>
<dbReference type="InterPro" id="IPR036864">
    <property type="entry name" value="Zn2-C6_fun-type_DNA-bd_sf"/>
</dbReference>
<evidence type="ECO:0000256" key="1">
    <source>
        <dbReference type="ARBA" id="ARBA00004123"/>
    </source>
</evidence>
<name>A0AAE8M1P6_9HYPO</name>
<dbReference type="SUPFAM" id="SSF57701">
    <property type="entry name" value="Zn2/Cys6 DNA-binding domain"/>
    <property type="match status" value="1"/>
</dbReference>
<dbReference type="InterPro" id="IPR007219">
    <property type="entry name" value="XnlR_reg_dom"/>
</dbReference>
<dbReference type="GO" id="GO:0008270">
    <property type="term" value="F:zinc ion binding"/>
    <property type="evidence" value="ECO:0007669"/>
    <property type="project" value="InterPro"/>
</dbReference>
<sequence length="711" mass="79578">MTKVEKRNRPPKSCEPCRTRKLKCNRGLPCDSCVKRNKQAVCHYASNADRNEKRADNGESVAERLKKLESLIATVAHGTSPKELISSLSISDTVGSEEYGNGRSSASAEASKSAAREGVSESQQDDGSTRFASHIDSNHWYSILENIRSIRDELPVASPLSYTTAPSSVAPNSELQASENLDFDLESAAGLSLDRVISALPPRQVCDNLLSLFFRSHYSMMPILHPALFQQEYESFWESPSETPAIWIALLFSLLTLSAGVYQASGRVPNSPDAIPSSKALSKRTQECLLLGNYTKSKEYGVETLLLHLVASWLRAKASDTNLWFLMGKVVQLAICKGYHRDPTKIPGLGISPFEGEMRRRVWLSLYQFEALMSFQLGLPSMVPTDCCDTALPSNLNQTDLYPGISKLPPSRPLSESTAILYAIVKSYIMERFKKVVKHTRLLVPAPYEETVSLDAEVRNTYENIPDIFKYKSLASFIVEDPSIIMGRTTLELLHLKSVIVLHRHHLTHRHDSRFQFSRGSCLAAAERILERQTEMHQVTQPGGQFHDMKWMITSLTMSDFTLAAMVICLDLTVTMKRGAVAFQNPKDDEEFGRHLAIIKSAHKIWGSLSESSEARIVSHALDSTIQRVTEYLSSRSASTSSEAWQSPGKDVDTPSYVTIDSADFTSDLDLMDYIDWTLIDNQFQDPNTQEFDLDYWLMDTAGPLEFMDNQ</sequence>
<dbReference type="CDD" id="cd12148">
    <property type="entry name" value="fungal_TF_MHR"/>
    <property type="match status" value="1"/>
</dbReference>
<dbReference type="GO" id="GO:0000981">
    <property type="term" value="F:DNA-binding transcription factor activity, RNA polymerase II-specific"/>
    <property type="evidence" value="ECO:0007669"/>
    <property type="project" value="InterPro"/>
</dbReference>
<dbReference type="AlphaFoldDB" id="A0AAE8M1P6"/>
<dbReference type="PROSITE" id="PS00463">
    <property type="entry name" value="ZN2_CY6_FUNGAL_1"/>
    <property type="match status" value="1"/>
</dbReference>
<gene>
    <name evidence="6" type="ORF">FTOL_02364</name>
</gene>
<keyword evidence="2" id="KW-0479">Metal-binding</keyword>
<feature type="compositionally biased region" description="Low complexity" evidence="4">
    <location>
        <begin position="104"/>
        <end position="113"/>
    </location>
</feature>
<dbReference type="InterPro" id="IPR001138">
    <property type="entry name" value="Zn2Cys6_DnaBD"/>
</dbReference>
<dbReference type="Pfam" id="PF04082">
    <property type="entry name" value="Fungal_trans"/>
    <property type="match status" value="1"/>
</dbReference>
<evidence type="ECO:0000256" key="2">
    <source>
        <dbReference type="ARBA" id="ARBA00022723"/>
    </source>
</evidence>
<feature type="domain" description="Zn(2)-C6 fungal-type" evidence="5">
    <location>
        <begin position="13"/>
        <end position="44"/>
    </location>
</feature>
<dbReference type="SMART" id="SM00066">
    <property type="entry name" value="GAL4"/>
    <property type="match status" value="1"/>
</dbReference>
<dbReference type="InterPro" id="IPR050613">
    <property type="entry name" value="Sec_Metabolite_Reg"/>
</dbReference>
<dbReference type="PROSITE" id="PS50048">
    <property type="entry name" value="ZN2_CY6_FUNGAL_2"/>
    <property type="match status" value="1"/>
</dbReference>
<evidence type="ECO:0000256" key="4">
    <source>
        <dbReference type="SAM" id="MobiDB-lite"/>
    </source>
</evidence>
<evidence type="ECO:0000313" key="6">
    <source>
        <dbReference type="EMBL" id="SPJ72635.1"/>
    </source>
</evidence>
<dbReference type="CDD" id="cd00067">
    <property type="entry name" value="GAL4"/>
    <property type="match status" value="1"/>
</dbReference>
<dbReference type="GO" id="GO:0006351">
    <property type="term" value="P:DNA-templated transcription"/>
    <property type="evidence" value="ECO:0007669"/>
    <property type="project" value="InterPro"/>
</dbReference>
<dbReference type="PANTHER" id="PTHR31001:SF49">
    <property type="entry name" value="ZN(II)2CYS6 TRANSCRIPTION FACTOR (EUROFUNG)"/>
    <property type="match status" value="1"/>
</dbReference>
<reference evidence="6" key="1">
    <citation type="submission" date="2018-03" db="EMBL/GenBank/DDBJ databases">
        <authorList>
            <person name="Guldener U."/>
        </authorList>
    </citation>
    <scope>NUCLEOTIDE SEQUENCE</scope>
</reference>
<keyword evidence="3" id="KW-0539">Nucleus</keyword>
<feature type="region of interest" description="Disordered" evidence="4">
    <location>
        <begin position="95"/>
        <end position="131"/>
    </location>
</feature>
<dbReference type="Pfam" id="PF00172">
    <property type="entry name" value="Zn_clus"/>
    <property type="match status" value="1"/>
</dbReference>
<dbReference type="Proteomes" id="UP001187734">
    <property type="component" value="Unassembled WGS sequence"/>
</dbReference>
<keyword evidence="7" id="KW-1185">Reference proteome</keyword>
<dbReference type="GO" id="GO:0003677">
    <property type="term" value="F:DNA binding"/>
    <property type="evidence" value="ECO:0007669"/>
    <property type="project" value="InterPro"/>
</dbReference>
<comment type="subcellular location">
    <subcellularLocation>
        <location evidence="1">Nucleus</location>
    </subcellularLocation>
</comment>
<dbReference type="EMBL" id="ONZP01000070">
    <property type="protein sequence ID" value="SPJ72635.1"/>
    <property type="molecule type" value="Genomic_DNA"/>
</dbReference>